<gene>
    <name evidence="5" type="ORF">CLV71_11694</name>
</gene>
<evidence type="ECO:0000259" key="4">
    <source>
        <dbReference type="Pfam" id="PF00291"/>
    </source>
</evidence>
<dbReference type="Proteomes" id="UP000294927">
    <property type="component" value="Unassembled WGS sequence"/>
</dbReference>
<name>A0A4R7V2T3_9PSEU</name>
<protein>
    <submittedName>
        <fullName evidence="5">Cysteine synthase</fullName>
    </submittedName>
</protein>
<evidence type="ECO:0000256" key="3">
    <source>
        <dbReference type="SAM" id="MobiDB-lite"/>
    </source>
</evidence>
<evidence type="ECO:0000256" key="1">
    <source>
        <dbReference type="ARBA" id="ARBA00001933"/>
    </source>
</evidence>
<feature type="region of interest" description="Disordered" evidence="3">
    <location>
        <begin position="1"/>
        <end position="23"/>
    </location>
</feature>
<dbReference type="RefSeq" id="WP_208297889.1">
    <property type="nucleotide sequence ID" value="NZ_SOCP01000016.1"/>
</dbReference>
<evidence type="ECO:0000256" key="2">
    <source>
        <dbReference type="ARBA" id="ARBA00022898"/>
    </source>
</evidence>
<organism evidence="5 6">
    <name type="scientific">Actinophytocola oryzae</name>
    <dbReference type="NCBI Taxonomy" id="502181"/>
    <lineage>
        <taxon>Bacteria</taxon>
        <taxon>Bacillati</taxon>
        <taxon>Actinomycetota</taxon>
        <taxon>Actinomycetes</taxon>
        <taxon>Pseudonocardiales</taxon>
        <taxon>Pseudonocardiaceae</taxon>
    </lineage>
</organism>
<dbReference type="EMBL" id="SOCP01000016">
    <property type="protein sequence ID" value="TDV43160.1"/>
    <property type="molecule type" value="Genomic_DNA"/>
</dbReference>
<dbReference type="InterPro" id="IPR050214">
    <property type="entry name" value="Cys_Synth/Cystath_Beta-Synth"/>
</dbReference>
<sequence>MDARKIMGPGPLSPPVAPPANGRTRMLHENMIDAIGHTPLLRLDLPGPRATAYAKLELQNMFAMKDRVARQIILSARESGELRPGAPIIESSSGTMALGVALVGTALGHPVYIVTDPRIDPMTLAKLRSLGCVVEVVPKMSAHGWQSARLERLEQLRAELDGAFWPRQYSNPQNPAAYRTLAEELLADLGHVDVLVGAVGSGGSLCGSARALREYLPDLWVVGVDCVGSVLFGQPDEPKRLQSGLGNSMHPPNLDHAQIDEVHWLNDREAFTAARALAREQQVFGGNTAGSVYRVLRHVVAGLPEGARAVGIFPDRGDRYADTVYDDGHWDTHRLHELPDRTEPVRVPYGVRVRSWSCSYLTESRKDLAWRVA</sequence>
<dbReference type="GO" id="GO:1901605">
    <property type="term" value="P:alpha-amino acid metabolic process"/>
    <property type="evidence" value="ECO:0007669"/>
    <property type="project" value="UniProtKB-ARBA"/>
</dbReference>
<evidence type="ECO:0000313" key="6">
    <source>
        <dbReference type="Proteomes" id="UP000294927"/>
    </source>
</evidence>
<comment type="caution">
    <text evidence="5">The sequence shown here is derived from an EMBL/GenBank/DDBJ whole genome shotgun (WGS) entry which is preliminary data.</text>
</comment>
<keyword evidence="2" id="KW-0663">Pyridoxal phosphate</keyword>
<proteinExistence type="predicted"/>
<dbReference type="AlphaFoldDB" id="A0A4R7V2T3"/>
<feature type="domain" description="Tryptophan synthase beta chain-like PALP" evidence="4">
    <location>
        <begin position="33"/>
        <end position="315"/>
    </location>
</feature>
<comment type="cofactor">
    <cofactor evidence="1">
        <name>pyridoxal 5'-phosphate</name>
        <dbReference type="ChEBI" id="CHEBI:597326"/>
    </cofactor>
</comment>
<dbReference type="InterPro" id="IPR001926">
    <property type="entry name" value="TrpB-like_PALP"/>
</dbReference>
<dbReference type="CDD" id="cd01561">
    <property type="entry name" value="CBS_like"/>
    <property type="match status" value="1"/>
</dbReference>
<accession>A0A4R7V2T3</accession>
<keyword evidence="6" id="KW-1185">Reference proteome</keyword>
<reference evidence="5 6" key="1">
    <citation type="submission" date="2019-03" db="EMBL/GenBank/DDBJ databases">
        <title>Genomic Encyclopedia of Archaeal and Bacterial Type Strains, Phase II (KMG-II): from individual species to whole genera.</title>
        <authorList>
            <person name="Goeker M."/>
        </authorList>
    </citation>
    <scope>NUCLEOTIDE SEQUENCE [LARGE SCALE GENOMIC DNA]</scope>
    <source>
        <strain evidence="5 6">DSM 45499</strain>
    </source>
</reference>
<evidence type="ECO:0000313" key="5">
    <source>
        <dbReference type="EMBL" id="TDV43160.1"/>
    </source>
</evidence>
<dbReference type="Pfam" id="PF00291">
    <property type="entry name" value="PALP"/>
    <property type="match status" value="1"/>
</dbReference>
<dbReference type="InterPro" id="IPR036052">
    <property type="entry name" value="TrpB-like_PALP_sf"/>
</dbReference>
<dbReference type="Gene3D" id="3.40.50.1100">
    <property type="match status" value="2"/>
</dbReference>
<dbReference type="PANTHER" id="PTHR10314">
    <property type="entry name" value="CYSTATHIONINE BETA-SYNTHASE"/>
    <property type="match status" value="1"/>
</dbReference>
<dbReference type="SUPFAM" id="SSF53686">
    <property type="entry name" value="Tryptophan synthase beta subunit-like PLP-dependent enzymes"/>
    <property type="match status" value="1"/>
</dbReference>